<feature type="binding site" evidence="11">
    <location>
        <position position="193"/>
    </location>
    <ligand>
        <name>Zn(2+)</name>
        <dbReference type="ChEBI" id="CHEBI:29105"/>
    </ligand>
</feature>
<dbReference type="HAMAP" id="MF_01633">
    <property type="entry name" value="QueC"/>
    <property type="match status" value="1"/>
</dbReference>
<keyword evidence="4 11" id="KW-0547">Nucleotide-binding</keyword>
<keyword evidence="7 11" id="KW-0067">ATP-binding</keyword>
<dbReference type="AlphaFoldDB" id="A0A420W784"/>
<gene>
    <name evidence="11" type="primary">queC</name>
    <name evidence="12" type="ORF">C7457_0039</name>
</gene>
<dbReference type="GO" id="GO:0016879">
    <property type="term" value="F:ligase activity, forming carbon-nitrogen bonds"/>
    <property type="evidence" value="ECO:0007669"/>
    <property type="project" value="UniProtKB-UniRule"/>
</dbReference>
<comment type="caution">
    <text evidence="12">The sequence shown here is derived from an EMBL/GenBank/DDBJ whole genome shotgun (WGS) entry which is preliminary data.</text>
</comment>
<comment type="function">
    <text evidence="11">Catalyzes the ATP-dependent conversion of 7-carboxy-7-deazaguanine (CDG) to 7-cyano-7-deazaguanine (preQ(0)).</text>
</comment>
<evidence type="ECO:0000256" key="4">
    <source>
        <dbReference type="ARBA" id="ARBA00022741"/>
    </source>
</evidence>
<reference evidence="12 13" key="1">
    <citation type="submission" date="2018-10" db="EMBL/GenBank/DDBJ databases">
        <title>Genomic Encyclopedia of Type Strains, Phase IV (KMG-IV): sequencing the most valuable type-strain genomes for metagenomic binning, comparative biology and taxonomic classification.</title>
        <authorList>
            <person name="Goeker M."/>
        </authorList>
    </citation>
    <scope>NUCLEOTIDE SEQUENCE [LARGE SCALE GENOMIC DNA]</scope>
    <source>
        <strain evidence="12 13">DSM 15521</strain>
    </source>
</reference>
<name>A0A420W784_9BACT</name>
<dbReference type="EMBL" id="RBIE01000001">
    <property type="protein sequence ID" value="RKQ63176.1"/>
    <property type="molecule type" value="Genomic_DNA"/>
</dbReference>
<evidence type="ECO:0000256" key="11">
    <source>
        <dbReference type="HAMAP-Rule" id="MF_01633"/>
    </source>
</evidence>
<evidence type="ECO:0000256" key="9">
    <source>
        <dbReference type="ARBA" id="ARBA00039149"/>
    </source>
</evidence>
<keyword evidence="13" id="KW-1185">Reference proteome</keyword>
<evidence type="ECO:0000256" key="10">
    <source>
        <dbReference type="ARBA" id="ARBA00047890"/>
    </source>
</evidence>
<dbReference type="InterPro" id="IPR014729">
    <property type="entry name" value="Rossmann-like_a/b/a_fold"/>
</dbReference>
<dbReference type="GO" id="GO:0008616">
    <property type="term" value="P:tRNA queuosine(34) biosynthetic process"/>
    <property type="evidence" value="ECO:0007669"/>
    <property type="project" value="UniProtKB-UniRule"/>
</dbReference>
<dbReference type="GO" id="GO:0008270">
    <property type="term" value="F:zinc ion binding"/>
    <property type="evidence" value="ECO:0007669"/>
    <property type="project" value="UniProtKB-UniRule"/>
</dbReference>
<dbReference type="PANTHER" id="PTHR42914">
    <property type="entry name" value="7-CYANO-7-DEAZAGUANINE SYNTHASE"/>
    <property type="match status" value="1"/>
</dbReference>
<evidence type="ECO:0000256" key="5">
    <source>
        <dbReference type="ARBA" id="ARBA00022785"/>
    </source>
</evidence>
<dbReference type="Proteomes" id="UP000280881">
    <property type="component" value="Unassembled WGS sequence"/>
</dbReference>
<comment type="similarity">
    <text evidence="8 11">Belongs to the QueC family.</text>
</comment>
<dbReference type="Pfam" id="PF06508">
    <property type="entry name" value="QueC"/>
    <property type="match status" value="1"/>
</dbReference>
<evidence type="ECO:0000313" key="12">
    <source>
        <dbReference type="EMBL" id="RKQ63176.1"/>
    </source>
</evidence>
<feature type="binding site" evidence="11">
    <location>
        <position position="204"/>
    </location>
    <ligand>
        <name>Zn(2+)</name>
        <dbReference type="ChEBI" id="CHEBI:29105"/>
    </ligand>
</feature>
<evidence type="ECO:0000256" key="2">
    <source>
        <dbReference type="ARBA" id="ARBA00022598"/>
    </source>
</evidence>
<organism evidence="12 13">
    <name type="scientific">Thermovibrio guaymasensis</name>
    <dbReference type="NCBI Taxonomy" id="240167"/>
    <lineage>
        <taxon>Bacteria</taxon>
        <taxon>Pseudomonadati</taxon>
        <taxon>Aquificota</taxon>
        <taxon>Aquificia</taxon>
        <taxon>Desulfurobacteriales</taxon>
        <taxon>Desulfurobacteriaceae</taxon>
        <taxon>Thermovibrio</taxon>
    </lineage>
</organism>
<dbReference type="GO" id="GO:0005524">
    <property type="term" value="F:ATP binding"/>
    <property type="evidence" value="ECO:0007669"/>
    <property type="project" value="UniProtKB-UniRule"/>
</dbReference>
<dbReference type="EC" id="6.3.4.20" evidence="9 11"/>
<dbReference type="SUPFAM" id="SSF52402">
    <property type="entry name" value="Adenine nucleotide alpha hydrolases-like"/>
    <property type="match status" value="1"/>
</dbReference>
<proteinExistence type="inferred from homology"/>
<sequence length="235" mass="26021">MERAVVIFSGGLDSTTALYWAKREFKEVYAITFVYGQRHSIEVEMAKVTAKNAGVKEHLIYEVDLSKIGSSALTDFSIEVPQPRSVEEIKERGVPVTYVPFRNGIFISIAAAYAESKGTTHLVGGWNVVDYSGYPDCRPEFLEAMERALDLGTKLGAEGNKWHIHAPLINLTKAEIIKLGLELGADYSYSVSCYRGGEVPCGKCDSCLLRAKGWAEVGQEDHLIKRLKEEGKIVE</sequence>
<dbReference type="RefSeq" id="WP_121169347.1">
    <property type="nucleotide sequence ID" value="NZ_RBIE01000001.1"/>
</dbReference>
<dbReference type="InterPro" id="IPR018317">
    <property type="entry name" value="QueC"/>
</dbReference>
<evidence type="ECO:0000256" key="7">
    <source>
        <dbReference type="ARBA" id="ARBA00022840"/>
    </source>
</evidence>
<evidence type="ECO:0000256" key="3">
    <source>
        <dbReference type="ARBA" id="ARBA00022723"/>
    </source>
</evidence>
<dbReference type="PIRSF" id="PIRSF006293">
    <property type="entry name" value="ExsB"/>
    <property type="match status" value="1"/>
</dbReference>
<dbReference type="NCBIfam" id="TIGR00364">
    <property type="entry name" value="7-cyano-7-deazaguanine synthase QueC"/>
    <property type="match status" value="1"/>
</dbReference>
<keyword evidence="6 11" id="KW-0862">Zinc</keyword>
<evidence type="ECO:0000256" key="1">
    <source>
        <dbReference type="ARBA" id="ARBA00005061"/>
    </source>
</evidence>
<dbReference type="PANTHER" id="PTHR42914:SF1">
    <property type="entry name" value="7-CYANO-7-DEAZAGUANINE SYNTHASE"/>
    <property type="match status" value="1"/>
</dbReference>
<feature type="binding site" evidence="11">
    <location>
        <begin position="8"/>
        <end position="18"/>
    </location>
    <ligand>
        <name>ATP</name>
        <dbReference type="ChEBI" id="CHEBI:30616"/>
    </ligand>
</feature>
<comment type="catalytic activity">
    <reaction evidence="10 11">
        <text>7-carboxy-7-carbaguanine + NH4(+) + 2 ATP = 7-cyano-7-carbaguanine + 2 AMP + 2 diphosphate + 2 H(+)</text>
        <dbReference type="Rhea" id="RHEA:27982"/>
        <dbReference type="ChEBI" id="CHEBI:15378"/>
        <dbReference type="ChEBI" id="CHEBI:28938"/>
        <dbReference type="ChEBI" id="CHEBI:30616"/>
        <dbReference type="ChEBI" id="CHEBI:33019"/>
        <dbReference type="ChEBI" id="CHEBI:45075"/>
        <dbReference type="ChEBI" id="CHEBI:61036"/>
        <dbReference type="ChEBI" id="CHEBI:456215"/>
        <dbReference type="EC" id="6.3.4.20"/>
    </reaction>
</comment>
<feature type="binding site" evidence="11">
    <location>
        <position position="201"/>
    </location>
    <ligand>
        <name>Zn(2+)</name>
        <dbReference type="ChEBI" id="CHEBI:29105"/>
    </ligand>
</feature>
<keyword evidence="2 11" id="KW-0436">Ligase</keyword>
<accession>A0A420W784</accession>
<dbReference type="CDD" id="cd01995">
    <property type="entry name" value="QueC-like"/>
    <property type="match status" value="1"/>
</dbReference>
<dbReference type="Gene3D" id="3.40.50.620">
    <property type="entry name" value="HUPs"/>
    <property type="match status" value="1"/>
</dbReference>
<evidence type="ECO:0000256" key="6">
    <source>
        <dbReference type="ARBA" id="ARBA00022833"/>
    </source>
</evidence>
<evidence type="ECO:0000313" key="13">
    <source>
        <dbReference type="Proteomes" id="UP000280881"/>
    </source>
</evidence>
<comment type="pathway">
    <text evidence="1 11">Purine metabolism; 7-cyano-7-deazaguanine biosynthesis.</text>
</comment>
<feature type="binding site" evidence="11">
    <location>
        <position position="207"/>
    </location>
    <ligand>
        <name>Zn(2+)</name>
        <dbReference type="ChEBI" id="CHEBI:29105"/>
    </ligand>
</feature>
<keyword evidence="3 11" id="KW-0479">Metal-binding</keyword>
<protein>
    <recommendedName>
        <fullName evidence="9 11">7-cyano-7-deazaguanine synthase</fullName>
        <ecNumber evidence="9 11">6.3.4.20</ecNumber>
    </recommendedName>
    <alternativeName>
        <fullName evidence="11">7-cyano-7-carbaguanine synthase</fullName>
    </alternativeName>
    <alternativeName>
        <fullName evidence="11">PreQ(0) synthase</fullName>
    </alternativeName>
    <alternativeName>
        <fullName evidence="11">Queuosine biosynthesis protein QueC</fullName>
    </alternativeName>
</protein>
<evidence type="ECO:0000256" key="8">
    <source>
        <dbReference type="ARBA" id="ARBA00037993"/>
    </source>
</evidence>
<comment type="cofactor">
    <cofactor evidence="11">
        <name>Zn(2+)</name>
        <dbReference type="ChEBI" id="CHEBI:29105"/>
    </cofactor>
    <text evidence="11">Binds 1 zinc ion per subunit.</text>
</comment>
<dbReference type="UniPathway" id="UPA00391"/>
<keyword evidence="5 11" id="KW-0671">Queuosine biosynthesis</keyword>
<dbReference type="OrthoDB" id="9789567at2"/>